<comment type="similarity">
    <text evidence="1 3">Belongs to the GMC oxidoreductase family.</text>
</comment>
<dbReference type="AlphaFoldDB" id="A0A8H4J8Q0"/>
<evidence type="ECO:0000313" key="7">
    <source>
        <dbReference type="Proteomes" id="UP000572817"/>
    </source>
</evidence>
<dbReference type="GO" id="GO:0050660">
    <property type="term" value="F:flavin adenine dinucleotide binding"/>
    <property type="evidence" value="ECO:0007669"/>
    <property type="project" value="InterPro"/>
</dbReference>
<accession>A0A8H4J8Q0</accession>
<dbReference type="SUPFAM" id="SSF54373">
    <property type="entry name" value="FAD-linked reductases, C-terminal domain"/>
    <property type="match status" value="1"/>
</dbReference>
<dbReference type="Gene3D" id="3.30.560.10">
    <property type="entry name" value="Glucose Oxidase, domain 3"/>
    <property type="match status" value="1"/>
</dbReference>
<organism evidence="6 7">
    <name type="scientific">Botryosphaeria dothidea</name>
    <dbReference type="NCBI Taxonomy" id="55169"/>
    <lineage>
        <taxon>Eukaryota</taxon>
        <taxon>Fungi</taxon>
        <taxon>Dikarya</taxon>
        <taxon>Ascomycota</taxon>
        <taxon>Pezizomycotina</taxon>
        <taxon>Dothideomycetes</taxon>
        <taxon>Dothideomycetes incertae sedis</taxon>
        <taxon>Botryosphaeriales</taxon>
        <taxon>Botryosphaeriaceae</taxon>
        <taxon>Botryosphaeria</taxon>
    </lineage>
</organism>
<dbReference type="InterPro" id="IPR007867">
    <property type="entry name" value="GMC_OxRtase_C"/>
</dbReference>
<dbReference type="PIRSF" id="PIRSF000137">
    <property type="entry name" value="Alcohol_oxidase"/>
    <property type="match status" value="1"/>
</dbReference>
<dbReference type="InterPro" id="IPR012132">
    <property type="entry name" value="GMC_OxRdtase"/>
</dbReference>
<dbReference type="InterPro" id="IPR036188">
    <property type="entry name" value="FAD/NAD-bd_sf"/>
</dbReference>
<evidence type="ECO:0000313" key="6">
    <source>
        <dbReference type="EMBL" id="KAF4313792.1"/>
    </source>
</evidence>
<reference evidence="6" key="1">
    <citation type="submission" date="2020-04" db="EMBL/GenBank/DDBJ databases">
        <title>Genome Assembly and Annotation of Botryosphaeria dothidea sdau 11-99, a Latent Pathogen of Apple Fruit Ring Rot in China.</title>
        <authorList>
            <person name="Yu C."/>
            <person name="Diao Y."/>
            <person name="Lu Q."/>
            <person name="Zhao J."/>
            <person name="Cui S."/>
            <person name="Peng C."/>
            <person name="He B."/>
            <person name="Liu H."/>
        </authorList>
    </citation>
    <scope>NUCLEOTIDE SEQUENCE [LARGE SCALE GENOMIC DNA]</scope>
    <source>
        <strain evidence="6">Sdau11-99</strain>
    </source>
</reference>
<dbReference type="Gene3D" id="3.50.50.60">
    <property type="entry name" value="FAD/NAD(P)-binding domain"/>
    <property type="match status" value="1"/>
</dbReference>
<dbReference type="PROSITE" id="PS00623">
    <property type="entry name" value="GMC_OXRED_1"/>
    <property type="match status" value="1"/>
</dbReference>
<dbReference type="OrthoDB" id="269227at2759"/>
<dbReference type="PANTHER" id="PTHR11552:SF210">
    <property type="entry name" value="GLUCOSE-METHANOL-CHOLINE OXIDOREDUCTASE N-TERMINAL DOMAIN-CONTAINING PROTEIN-RELATED"/>
    <property type="match status" value="1"/>
</dbReference>
<dbReference type="PROSITE" id="PS00624">
    <property type="entry name" value="GMC_OXRED_2"/>
    <property type="match status" value="1"/>
</dbReference>
<feature type="binding site" evidence="2">
    <location>
        <position position="262"/>
    </location>
    <ligand>
        <name>FAD</name>
        <dbReference type="ChEBI" id="CHEBI:57692"/>
    </ligand>
</feature>
<protein>
    <submittedName>
        <fullName evidence="6">Major facilitator superfamily</fullName>
    </submittedName>
</protein>
<gene>
    <name evidence="6" type="ORF">GTA08_BOTSDO00429</name>
</gene>
<comment type="caution">
    <text evidence="6">The sequence shown here is derived from an EMBL/GenBank/DDBJ whole genome shotgun (WGS) entry which is preliminary data.</text>
</comment>
<evidence type="ECO:0000256" key="1">
    <source>
        <dbReference type="ARBA" id="ARBA00010790"/>
    </source>
</evidence>
<dbReference type="InterPro" id="IPR000172">
    <property type="entry name" value="GMC_OxRdtase_N"/>
</dbReference>
<dbReference type="Pfam" id="PF05199">
    <property type="entry name" value="GMC_oxred_C"/>
    <property type="match status" value="1"/>
</dbReference>
<keyword evidence="7" id="KW-1185">Reference proteome</keyword>
<dbReference type="PANTHER" id="PTHR11552">
    <property type="entry name" value="GLUCOSE-METHANOL-CHOLINE GMC OXIDOREDUCTASE"/>
    <property type="match status" value="1"/>
</dbReference>
<sequence>MGDTTANNPFPLPALATSASTFLALPYDYLIIGGGTAGLVLAARLTEDPSIRVGVLEAGANRLDDPLVDTPALFTQMLGHPAYDWNLQTVAQAGNGGRVHHLPRGKLLGGSSGINYMLYVRGSARDYDDWALLAGSPAWSAAALAPYVRKHQTLEALPDTVANRKTIATVAANHGTSGPIHTSFNDTPLDLEDAWIAAARETCGAGEAVVDAWSGDHYGFYNGMGSVYGAGRLKGKRSYAARGYFENNAGRENLKVLCEAPVTRILLEEGSATGMEFVYQGETHRVEAAKEVLLCGGAVHSPQILELSGIGNPEVLKAAGVEVKVELPSVGENFQDHVIGGSAYELAPGEKSMDSLFHPEAMAEAQKAFVERGAGPLTGVLSGQGFVSYKKLASPEEFEKTIASIRETQETSNPFQKRQLDLVIKHLEDEKSANIQYIMAPASANFTQEAVADQAKIWPPGNPDKPGFLSACCLQYPVSRGSVHIASADPTQPPTIDPAYLRHPADVAVLGTGVRIADKISQSPEMAQRIARRTWPAPEVDLQDQASAEESVRDWIVGEYHAAGSCAMGDTVDDRLRVKGVGKLRVVDASVFPNHVSGNIQSSVYTLAEKAADVIKEDNGHAARGK</sequence>
<proteinExistence type="inferred from homology"/>
<evidence type="ECO:0000256" key="3">
    <source>
        <dbReference type="RuleBase" id="RU003968"/>
    </source>
</evidence>
<evidence type="ECO:0000256" key="2">
    <source>
        <dbReference type="PIRSR" id="PIRSR000137-2"/>
    </source>
</evidence>
<dbReference type="EMBL" id="WWBZ02000001">
    <property type="protein sequence ID" value="KAF4313792.1"/>
    <property type="molecule type" value="Genomic_DNA"/>
</dbReference>
<evidence type="ECO:0000259" key="5">
    <source>
        <dbReference type="PROSITE" id="PS00624"/>
    </source>
</evidence>
<feature type="domain" description="Glucose-methanol-choline oxidoreductase N-terminal" evidence="4">
    <location>
        <begin position="105"/>
        <end position="128"/>
    </location>
</feature>
<feature type="domain" description="Glucose-methanol-choline oxidoreductase N-terminal" evidence="5">
    <location>
        <begin position="297"/>
        <end position="311"/>
    </location>
</feature>
<dbReference type="Proteomes" id="UP000572817">
    <property type="component" value="Unassembled WGS sequence"/>
</dbReference>
<name>A0A8H4J8Q0_9PEZI</name>
<evidence type="ECO:0000259" key="4">
    <source>
        <dbReference type="PROSITE" id="PS00623"/>
    </source>
</evidence>
<dbReference type="Pfam" id="PF00732">
    <property type="entry name" value="GMC_oxred_N"/>
    <property type="match status" value="1"/>
</dbReference>
<dbReference type="SUPFAM" id="SSF51905">
    <property type="entry name" value="FAD/NAD(P)-binding domain"/>
    <property type="match status" value="1"/>
</dbReference>
<keyword evidence="3" id="KW-0285">Flavoprotein</keyword>
<dbReference type="GO" id="GO:0016614">
    <property type="term" value="F:oxidoreductase activity, acting on CH-OH group of donors"/>
    <property type="evidence" value="ECO:0007669"/>
    <property type="project" value="InterPro"/>
</dbReference>
<keyword evidence="2 3" id="KW-0274">FAD</keyword>
<comment type="cofactor">
    <cofactor evidence="2">
        <name>FAD</name>
        <dbReference type="ChEBI" id="CHEBI:57692"/>
    </cofactor>
</comment>